<sequence length="733" mass="82613">MEFLSEQQPRETSRGNKPYVPILSFSSSGTSSSFLLDSKEAICLSNSRDVFDEGTLAFSSPIHFDLIEIHVNQVERYRLEQCSNRIIRAASLFNTGISKSRESDLDSAKKCFCQALDHLHDVDLASLECIIPTVAMRHHVLVTISILTGITLLNLGHVEFHQSNFTESSHFYHQCLDHLKSLRLGLWNSNQSEMYQEAIFYSSYIMAACLNCIGISILKKEITEQQEGAEHDLIQAKAKSCFEYLKASITLYEECSRYHEKKMTFNANMATAFNNLGRVYFIMDDFVQSLECYQVCLNLRLTSLPANHLDISVSYFNMGQALQALGQEEDIEEVLDHYLTFLAIAAPTLGYADESIVKAVVLATDIYTSLGNLEEAESILHEYLSASAFTSPDALKSKVILLTTLSTVFASQQKLEDSLETLVQARDLILTMPEDDFLVHCYIANSSNIAMILTRNGDYEKALVFYQRALLKINRLEKQEPFLEVLIDLHLNVADVYEGMEDISHAITHLKRAVAIAKNFHGFCEYKVSTYLNRLGLLLYKGYKYESALSCFFECLNIRTQTISKGTKSQITSVLYNIATVYRATGEADRALEVLFKVLDHERELNSEGNDEEIQPKDHILTLRSIFEIYADQSVATPEKGIEYLLEAMRMCRLHKDTIDASLGRSVFFSLGDFLTSSKKAAEGFKYYCEGCELFGADTDTNVIVESGGNGRRIMLAQMCTDKNMYPLHAAAA</sequence>
<dbReference type="SMART" id="SM00028">
    <property type="entry name" value="TPR"/>
    <property type="match status" value="7"/>
</dbReference>
<dbReference type="Pfam" id="PF13424">
    <property type="entry name" value="TPR_12"/>
    <property type="match status" value="2"/>
</dbReference>
<dbReference type="EMBL" id="BLLK01000038">
    <property type="protein sequence ID" value="GFH50129.1"/>
    <property type="molecule type" value="Genomic_DNA"/>
</dbReference>
<accession>A0AAD3CT08</accession>
<evidence type="ECO:0000256" key="2">
    <source>
        <dbReference type="ARBA" id="ARBA00022803"/>
    </source>
</evidence>
<dbReference type="PANTHER" id="PTHR45641:SF19">
    <property type="entry name" value="NEPHROCYSTIN-3"/>
    <property type="match status" value="1"/>
</dbReference>
<keyword evidence="5" id="KW-1185">Reference proteome</keyword>
<proteinExistence type="predicted"/>
<evidence type="ECO:0000313" key="4">
    <source>
        <dbReference type="EMBL" id="GFH50129.1"/>
    </source>
</evidence>
<evidence type="ECO:0000313" key="5">
    <source>
        <dbReference type="Proteomes" id="UP001054902"/>
    </source>
</evidence>
<gene>
    <name evidence="4" type="ORF">CTEN210_06605</name>
</gene>
<dbReference type="PROSITE" id="PS50005">
    <property type="entry name" value="TPR"/>
    <property type="match status" value="1"/>
</dbReference>
<dbReference type="InterPro" id="IPR019734">
    <property type="entry name" value="TPR_rpt"/>
</dbReference>
<comment type="caution">
    <text evidence="4">The sequence shown here is derived from an EMBL/GenBank/DDBJ whole genome shotgun (WGS) entry which is preliminary data.</text>
</comment>
<dbReference type="SUPFAM" id="SSF48452">
    <property type="entry name" value="TPR-like"/>
    <property type="match status" value="2"/>
</dbReference>
<reference evidence="4 5" key="1">
    <citation type="journal article" date="2021" name="Sci. Rep.">
        <title>The genome of the diatom Chaetoceros tenuissimus carries an ancient integrated fragment of an extant virus.</title>
        <authorList>
            <person name="Hongo Y."/>
            <person name="Kimura K."/>
            <person name="Takaki Y."/>
            <person name="Yoshida Y."/>
            <person name="Baba S."/>
            <person name="Kobayashi G."/>
            <person name="Nagasaki K."/>
            <person name="Hano T."/>
            <person name="Tomaru Y."/>
        </authorList>
    </citation>
    <scope>NUCLEOTIDE SEQUENCE [LARGE SCALE GENOMIC DNA]</scope>
    <source>
        <strain evidence="4 5">NIES-3715</strain>
    </source>
</reference>
<keyword evidence="1" id="KW-0677">Repeat</keyword>
<evidence type="ECO:0000256" key="1">
    <source>
        <dbReference type="ARBA" id="ARBA00022737"/>
    </source>
</evidence>
<organism evidence="4 5">
    <name type="scientific">Chaetoceros tenuissimus</name>
    <dbReference type="NCBI Taxonomy" id="426638"/>
    <lineage>
        <taxon>Eukaryota</taxon>
        <taxon>Sar</taxon>
        <taxon>Stramenopiles</taxon>
        <taxon>Ochrophyta</taxon>
        <taxon>Bacillariophyta</taxon>
        <taxon>Coscinodiscophyceae</taxon>
        <taxon>Chaetocerotophycidae</taxon>
        <taxon>Chaetocerotales</taxon>
        <taxon>Chaetocerotaceae</taxon>
        <taxon>Chaetoceros</taxon>
    </lineage>
</organism>
<dbReference type="Gene3D" id="1.25.40.10">
    <property type="entry name" value="Tetratricopeptide repeat domain"/>
    <property type="match status" value="3"/>
</dbReference>
<evidence type="ECO:0000256" key="3">
    <source>
        <dbReference type="PROSITE-ProRule" id="PRU00339"/>
    </source>
</evidence>
<dbReference type="Proteomes" id="UP001054902">
    <property type="component" value="Unassembled WGS sequence"/>
</dbReference>
<name>A0AAD3CT08_9STRA</name>
<evidence type="ECO:0008006" key="6">
    <source>
        <dbReference type="Google" id="ProtNLM"/>
    </source>
</evidence>
<dbReference type="InterPro" id="IPR011990">
    <property type="entry name" value="TPR-like_helical_dom_sf"/>
</dbReference>
<keyword evidence="2 3" id="KW-0802">TPR repeat</keyword>
<dbReference type="PANTHER" id="PTHR45641">
    <property type="entry name" value="TETRATRICOPEPTIDE REPEAT PROTEIN (AFU_ORTHOLOGUE AFUA_6G03870)"/>
    <property type="match status" value="1"/>
</dbReference>
<protein>
    <recommendedName>
        <fullName evidence="6">MalT-like TPR region domain-containing protein</fullName>
    </recommendedName>
</protein>
<dbReference type="AlphaFoldDB" id="A0AAD3CT08"/>
<feature type="repeat" description="TPR" evidence="3">
    <location>
        <begin position="270"/>
        <end position="303"/>
    </location>
</feature>